<reference evidence="2 3" key="1">
    <citation type="submission" date="2020-08" db="EMBL/GenBank/DDBJ databases">
        <title>Genomic Encyclopedia of Type Strains, Phase IV (KMG-IV): sequencing the most valuable type-strain genomes for metagenomic binning, comparative biology and taxonomic classification.</title>
        <authorList>
            <person name="Goeker M."/>
        </authorList>
    </citation>
    <scope>NUCLEOTIDE SEQUENCE [LARGE SCALE GENOMIC DNA]</scope>
    <source>
        <strain evidence="2 3">DSM 100044</strain>
    </source>
</reference>
<sequence>MTDSSRPDDPKHDWIDPERRTGAVTDDPDSYSGQAYTREGEEALGKQLPSGTVTSDAGLKPDVEETPGER</sequence>
<dbReference type="AlphaFoldDB" id="A0A7W9BFQ7"/>
<name>A0A7W9BFQ7_9SPHN</name>
<organism evidence="2 3">
    <name type="scientific">Sphingomonas aerophila</name>
    <dbReference type="NCBI Taxonomy" id="1344948"/>
    <lineage>
        <taxon>Bacteria</taxon>
        <taxon>Pseudomonadati</taxon>
        <taxon>Pseudomonadota</taxon>
        <taxon>Alphaproteobacteria</taxon>
        <taxon>Sphingomonadales</taxon>
        <taxon>Sphingomonadaceae</taxon>
        <taxon>Sphingomonas</taxon>
    </lineage>
</organism>
<gene>
    <name evidence="2" type="ORF">FHS94_003206</name>
</gene>
<accession>A0A7W9BFQ7</accession>
<dbReference type="EMBL" id="JACIJK010000010">
    <property type="protein sequence ID" value="MBB5716343.1"/>
    <property type="molecule type" value="Genomic_DNA"/>
</dbReference>
<dbReference type="RefSeq" id="WP_184059524.1">
    <property type="nucleotide sequence ID" value="NZ_JACIJK010000010.1"/>
</dbReference>
<evidence type="ECO:0000256" key="1">
    <source>
        <dbReference type="SAM" id="MobiDB-lite"/>
    </source>
</evidence>
<feature type="compositionally biased region" description="Basic and acidic residues" evidence="1">
    <location>
        <begin position="1"/>
        <end position="21"/>
    </location>
</feature>
<comment type="caution">
    <text evidence="2">The sequence shown here is derived from an EMBL/GenBank/DDBJ whole genome shotgun (WGS) entry which is preliminary data.</text>
</comment>
<evidence type="ECO:0000313" key="2">
    <source>
        <dbReference type="EMBL" id="MBB5716343.1"/>
    </source>
</evidence>
<proteinExistence type="predicted"/>
<protein>
    <submittedName>
        <fullName evidence="2">Uncharacterized protein</fullName>
    </submittedName>
</protein>
<evidence type="ECO:0000313" key="3">
    <source>
        <dbReference type="Proteomes" id="UP000546200"/>
    </source>
</evidence>
<feature type="compositionally biased region" description="Basic and acidic residues" evidence="1">
    <location>
        <begin position="59"/>
        <end position="70"/>
    </location>
</feature>
<feature type="region of interest" description="Disordered" evidence="1">
    <location>
        <begin position="1"/>
        <end position="70"/>
    </location>
</feature>
<keyword evidence="3" id="KW-1185">Reference proteome</keyword>
<dbReference type="Proteomes" id="UP000546200">
    <property type="component" value="Unassembled WGS sequence"/>
</dbReference>